<name>A0A923N360_9BACT</name>
<keyword evidence="2" id="KW-1185">Reference proteome</keyword>
<dbReference type="EMBL" id="JACRVF010000001">
    <property type="protein sequence ID" value="MBC5991603.1"/>
    <property type="molecule type" value="Genomic_DNA"/>
</dbReference>
<protein>
    <submittedName>
        <fullName evidence="1">WbqC family protein</fullName>
    </submittedName>
</protein>
<dbReference type="AlphaFoldDB" id="A0A923N360"/>
<evidence type="ECO:0000313" key="1">
    <source>
        <dbReference type="EMBL" id="MBC5991603.1"/>
    </source>
</evidence>
<evidence type="ECO:0000313" key="2">
    <source>
        <dbReference type="Proteomes" id="UP000603640"/>
    </source>
</evidence>
<sequence>MQPYFFPYVGYYSLIKHTDEWIIFDVVQFIRHGWIERNRILKPGEGWQYISVPLQKHSRDTPIKDIIIKNDVDWRDKILRQLDHYKKRAPYFNQVTDLVKAGLNINTDSIVNLNANILKVTCNYLEIPFDYKIFSQMELEIEPVSHPGEWALHITKALNFDTYINPPGGVNIFSDQQFKAANIKLSFLKNAVTPYNQKRPSFEGGLSIIDVLMFNDISSANQLIDDIKFIDPYSNKSHNNCL</sequence>
<organism evidence="1 2">
    <name type="scientific">Pontibacter cellulosilyticus</name>
    <dbReference type="NCBI Taxonomy" id="1720253"/>
    <lineage>
        <taxon>Bacteria</taxon>
        <taxon>Pseudomonadati</taxon>
        <taxon>Bacteroidota</taxon>
        <taxon>Cytophagia</taxon>
        <taxon>Cytophagales</taxon>
        <taxon>Hymenobacteraceae</taxon>
        <taxon>Pontibacter</taxon>
    </lineage>
</organism>
<reference evidence="1" key="1">
    <citation type="submission" date="2020-08" db="EMBL/GenBank/DDBJ databases">
        <title>Pontibacter sp. SD6 16S ribosomal RNA gene Genome sequencing and assembly.</title>
        <authorList>
            <person name="Kang M."/>
        </authorList>
    </citation>
    <scope>NUCLEOTIDE SEQUENCE</scope>
    <source>
        <strain evidence="1">SD6</strain>
    </source>
</reference>
<dbReference type="Pfam" id="PF08889">
    <property type="entry name" value="WbqC"/>
    <property type="match status" value="1"/>
</dbReference>
<proteinExistence type="predicted"/>
<dbReference type="InterPro" id="IPR014985">
    <property type="entry name" value="WbqC"/>
</dbReference>
<dbReference type="Proteomes" id="UP000603640">
    <property type="component" value="Unassembled WGS sequence"/>
</dbReference>
<comment type="caution">
    <text evidence="1">The sequence shown here is derived from an EMBL/GenBank/DDBJ whole genome shotgun (WGS) entry which is preliminary data.</text>
</comment>
<accession>A0A923N360</accession>
<gene>
    <name evidence="1" type="ORF">H8S84_01995</name>
</gene>